<dbReference type="Gramene" id="OMO57939">
    <property type="protein sequence ID" value="OMO57939"/>
    <property type="gene ID" value="CCACVL1_25650"/>
</dbReference>
<sequence>MAAAASAWCNIRPSEASRSDGSCAWGQLCWAACHRLNCGCFT</sequence>
<name>A0A1R3GIR1_COCAP</name>
<gene>
    <name evidence="1" type="ORF">CCACVL1_25650</name>
</gene>
<dbReference type="AlphaFoldDB" id="A0A1R3GIR1"/>
<keyword evidence="2" id="KW-1185">Reference proteome</keyword>
<accession>A0A1R3GIR1</accession>
<protein>
    <submittedName>
        <fullName evidence="1">Uncharacterized protein</fullName>
    </submittedName>
</protein>
<evidence type="ECO:0000313" key="2">
    <source>
        <dbReference type="Proteomes" id="UP000188268"/>
    </source>
</evidence>
<evidence type="ECO:0000313" key="1">
    <source>
        <dbReference type="EMBL" id="OMO57939.1"/>
    </source>
</evidence>
<dbReference type="Proteomes" id="UP000188268">
    <property type="component" value="Unassembled WGS sequence"/>
</dbReference>
<reference evidence="1 2" key="1">
    <citation type="submission" date="2013-09" db="EMBL/GenBank/DDBJ databases">
        <title>Corchorus capsularis genome sequencing.</title>
        <authorList>
            <person name="Alam M."/>
            <person name="Haque M.S."/>
            <person name="Islam M.S."/>
            <person name="Emdad E.M."/>
            <person name="Islam M.M."/>
            <person name="Ahmed B."/>
            <person name="Halim A."/>
            <person name="Hossen Q.M.M."/>
            <person name="Hossain M.Z."/>
            <person name="Ahmed R."/>
            <person name="Khan M.M."/>
            <person name="Islam R."/>
            <person name="Rashid M.M."/>
            <person name="Khan S.A."/>
            <person name="Rahman M.S."/>
            <person name="Alam M."/>
        </authorList>
    </citation>
    <scope>NUCLEOTIDE SEQUENCE [LARGE SCALE GENOMIC DNA]</scope>
    <source>
        <strain evidence="2">cv. CVL-1</strain>
        <tissue evidence="1">Whole seedling</tissue>
    </source>
</reference>
<proteinExistence type="predicted"/>
<organism evidence="1 2">
    <name type="scientific">Corchorus capsularis</name>
    <name type="common">Jute</name>
    <dbReference type="NCBI Taxonomy" id="210143"/>
    <lineage>
        <taxon>Eukaryota</taxon>
        <taxon>Viridiplantae</taxon>
        <taxon>Streptophyta</taxon>
        <taxon>Embryophyta</taxon>
        <taxon>Tracheophyta</taxon>
        <taxon>Spermatophyta</taxon>
        <taxon>Magnoliopsida</taxon>
        <taxon>eudicotyledons</taxon>
        <taxon>Gunneridae</taxon>
        <taxon>Pentapetalae</taxon>
        <taxon>rosids</taxon>
        <taxon>malvids</taxon>
        <taxon>Malvales</taxon>
        <taxon>Malvaceae</taxon>
        <taxon>Grewioideae</taxon>
        <taxon>Apeibeae</taxon>
        <taxon>Corchorus</taxon>
    </lineage>
</organism>
<dbReference type="EMBL" id="AWWV01014272">
    <property type="protein sequence ID" value="OMO57939.1"/>
    <property type="molecule type" value="Genomic_DNA"/>
</dbReference>
<comment type="caution">
    <text evidence="1">The sequence shown here is derived from an EMBL/GenBank/DDBJ whole genome shotgun (WGS) entry which is preliminary data.</text>
</comment>